<proteinExistence type="predicted"/>
<dbReference type="OrthoDB" id="714383at2"/>
<dbReference type="RefSeq" id="WP_115817449.1">
    <property type="nucleotide sequence ID" value="NZ_QRDV01000004.1"/>
</dbReference>
<dbReference type="Proteomes" id="UP000256980">
    <property type="component" value="Unassembled WGS sequence"/>
</dbReference>
<accession>A0A3D9H3H5</accession>
<dbReference type="AlphaFoldDB" id="A0A3D9H3H5"/>
<name>A0A3D9H3H5_9FLAO</name>
<gene>
    <name evidence="1" type="ORF">DFQ10_104241</name>
</gene>
<dbReference type="EMBL" id="QRDV01000004">
    <property type="protein sequence ID" value="RED44048.1"/>
    <property type="molecule type" value="Genomic_DNA"/>
</dbReference>
<reference evidence="1 2" key="1">
    <citation type="submission" date="2018-07" db="EMBL/GenBank/DDBJ databases">
        <title>Genomic Encyclopedia of Type Strains, Phase III (KMG-III): the genomes of soil and plant-associated and newly described type strains.</title>
        <authorList>
            <person name="Whitman W."/>
        </authorList>
    </citation>
    <scope>NUCLEOTIDE SEQUENCE [LARGE SCALE GENOMIC DNA]</scope>
    <source>
        <strain evidence="1 2">CECT 7946</strain>
    </source>
</reference>
<organism evidence="1 2">
    <name type="scientific">Winogradskyella eximia</name>
    <dbReference type="NCBI Taxonomy" id="262006"/>
    <lineage>
        <taxon>Bacteria</taxon>
        <taxon>Pseudomonadati</taxon>
        <taxon>Bacteroidota</taxon>
        <taxon>Flavobacteriia</taxon>
        <taxon>Flavobacteriales</taxon>
        <taxon>Flavobacteriaceae</taxon>
        <taxon>Winogradskyella</taxon>
    </lineage>
</organism>
<evidence type="ECO:0000313" key="1">
    <source>
        <dbReference type="EMBL" id="RED44048.1"/>
    </source>
</evidence>
<protein>
    <submittedName>
        <fullName evidence="1">Uncharacterized protein</fullName>
    </submittedName>
</protein>
<comment type="caution">
    <text evidence="1">The sequence shown here is derived from an EMBL/GenBank/DDBJ whole genome shotgun (WGS) entry which is preliminary data.</text>
</comment>
<evidence type="ECO:0000313" key="2">
    <source>
        <dbReference type="Proteomes" id="UP000256980"/>
    </source>
</evidence>
<keyword evidence="2" id="KW-1185">Reference proteome</keyword>
<sequence>MIEQLKFIEEINKSCKSFFLESTFFLHLSKANRFELKGNNISKALNNYKNYGSEVSVLKWFDEYWVYLEIRFEDKNSFITISIFQGDASDNKKNQLFRAEWDDYNNPNEKHPQPHWHITSNQAIENTFTELIEEDEEEGFAAIILNEEKSKIIDINKIHFPMNGNWMNDDGHIHLINDNAKMIKWFQGFFSTMREQLEYVK</sequence>